<dbReference type="HOGENOM" id="CLU_1700768_0_0_0"/>
<dbReference type="EMBL" id="DF820464">
    <property type="protein sequence ID" value="GAK55705.1"/>
    <property type="molecule type" value="Genomic_DNA"/>
</dbReference>
<name>A0A081BTQ0_VECG1</name>
<keyword evidence="1" id="KW-0812">Transmembrane</keyword>
<dbReference type="Proteomes" id="UP000030661">
    <property type="component" value="Unassembled WGS sequence"/>
</dbReference>
<reference evidence="2" key="1">
    <citation type="journal article" date="2015" name="PeerJ">
        <title>First genomic representation of candidate bacterial phylum KSB3 points to enhanced environmental sensing as a trigger of wastewater bulking.</title>
        <authorList>
            <person name="Sekiguchi Y."/>
            <person name="Ohashi A."/>
            <person name="Parks D.H."/>
            <person name="Yamauchi T."/>
            <person name="Tyson G.W."/>
            <person name="Hugenholtz P."/>
        </authorList>
    </citation>
    <scope>NUCLEOTIDE SEQUENCE [LARGE SCALE GENOMIC DNA]</scope>
</reference>
<feature type="transmembrane region" description="Helical" evidence="1">
    <location>
        <begin position="6"/>
        <end position="38"/>
    </location>
</feature>
<feature type="transmembrane region" description="Helical" evidence="1">
    <location>
        <begin position="66"/>
        <end position="87"/>
    </location>
</feature>
<accession>A0A081BTQ0</accession>
<sequence length="154" mass="18658">MFSLSRFFYLGILILILLPCVYFLVLLAQQIFLQVIMFRRIDLKNMTKHQAGLFYDERKATIYNEFLWLVIFAITLEYANTLIQAFTVAYFPDWSARELTIKSLLCLYLWSFAIWQDYHRWKDRIRTGQHELLTHCRSYLATLWLFISIMFLFL</sequence>
<keyword evidence="3" id="KW-1185">Reference proteome</keyword>
<evidence type="ECO:0000256" key="1">
    <source>
        <dbReference type="SAM" id="Phobius"/>
    </source>
</evidence>
<dbReference type="AlphaFoldDB" id="A0A081BTQ0"/>
<keyword evidence="1" id="KW-1133">Transmembrane helix</keyword>
<feature type="transmembrane region" description="Helical" evidence="1">
    <location>
        <begin position="136"/>
        <end position="153"/>
    </location>
</feature>
<gene>
    <name evidence="2" type="ORF">U27_02662</name>
</gene>
<proteinExistence type="predicted"/>
<evidence type="ECO:0000313" key="2">
    <source>
        <dbReference type="EMBL" id="GAK55705.1"/>
    </source>
</evidence>
<protein>
    <submittedName>
        <fullName evidence="2">Uncharacterized protein</fullName>
    </submittedName>
</protein>
<organism evidence="2">
    <name type="scientific">Vecturithrix granuli</name>
    <dbReference type="NCBI Taxonomy" id="1499967"/>
    <lineage>
        <taxon>Bacteria</taxon>
        <taxon>Candidatus Moduliflexota</taxon>
        <taxon>Candidatus Vecturitrichia</taxon>
        <taxon>Candidatus Vecturitrichales</taxon>
        <taxon>Candidatus Vecturitrichaceae</taxon>
        <taxon>Candidatus Vecturithrix</taxon>
    </lineage>
</organism>
<keyword evidence="1" id="KW-0472">Membrane</keyword>
<evidence type="ECO:0000313" key="3">
    <source>
        <dbReference type="Proteomes" id="UP000030661"/>
    </source>
</evidence>
<feature type="transmembrane region" description="Helical" evidence="1">
    <location>
        <begin position="99"/>
        <end position="115"/>
    </location>
</feature>